<dbReference type="AlphaFoldDB" id="A0A511HPV4"/>
<gene>
    <name evidence="1" type="ORF">MVI01_74040</name>
</gene>
<dbReference type="Proteomes" id="UP000321224">
    <property type="component" value="Unassembled WGS sequence"/>
</dbReference>
<evidence type="ECO:0000313" key="2">
    <source>
        <dbReference type="Proteomes" id="UP000321224"/>
    </source>
</evidence>
<dbReference type="RefSeq" id="WP_208610786.1">
    <property type="nucleotide sequence ID" value="NZ_FNAJ01000035.1"/>
</dbReference>
<name>A0A511HPV4_9BACT</name>
<organism evidence="1 2">
    <name type="scientific">Myxococcus virescens</name>
    <dbReference type="NCBI Taxonomy" id="83456"/>
    <lineage>
        <taxon>Bacteria</taxon>
        <taxon>Pseudomonadati</taxon>
        <taxon>Myxococcota</taxon>
        <taxon>Myxococcia</taxon>
        <taxon>Myxococcales</taxon>
        <taxon>Cystobacterineae</taxon>
        <taxon>Myxococcaceae</taxon>
        <taxon>Myxococcus</taxon>
    </lineage>
</organism>
<proteinExistence type="predicted"/>
<evidence type="ECO:0000313" key="1">
    <source>
        <dbReference type="EMBL" id="GEL75620.1"/>
    </source>
</evidence>
<accession>A0A511HPV4</accession>
<protein>
    <submittedName>
        <fullName evidence="1">Uncharacterized protein</fullName>
    </submittedName>
</protein>
<comment type="caution">
    <text evidence="1">The sequence shown here is derived from an EMBL/GenBank/DDBJ whole genome shotgun (WGS) entry which is preliminary data.</text>
</comment>
<sequence length="149" mass="16881">MKLGELCQLHKIRDLLLRSAESGGGPCAKLDWTHVRAPEVTMTMDHSLDDTYGLDDEAYAKIHRILDELDPGLRDSVNRIHRKLAAEFARGGRPSKLSAQDLTIMRRVAYTLREQPEFESVPLKTLDILVMMAAPQAWVEEERRKLGST</sequence>
<reference evidence="1 2" key="1">
    <citation type="submission" date="2019-07" db="EMBL/GenBank/DDBJ databases">
        <title>Whole genome shotgun sequence of Myxococcus virescens NBRC 100334.</title>
        <authorList>
            <person name="Hosoyama A."/>
            <person name="Uohara A."/>
            <person name="Ohji S."/>
            <person name="Ichikawa N."/>
        </authorList>
    </citation>
    <scope>NUCLEOTIDE SEQUENCE [LARGE SCALE GENOMIC DNA]</scope>
    <source>
        <strain evidence="1 2">NBRC 100334</strain>
    </source>
</reference>
<dbReference type="EMBL" id="BJVY01000093">
    <property type="protein sequence ID" value="GEL75620.1"/>
    <property type="molecule type" value="Genomic_DNA"/>
</dbReference>